<dbReference type="InterPro" id="IPR003607">
    <property type="entry name" value="HD/PDEase_dom"/>
</dbReference>
<dbReference type="InterPro" id="IPR045509">
    <property type="entry name" value="HD_assoc_2"/>
</dbReference>
<proteinExistence type="predicted"/>
<organism evidence="2 3">
    <name type="scientific">Methanoculleus caldifontis</name>
    <dbReference type="NCBI Taxonomy" id="2651577"/>
    <lineage>
        <taxon>Archaea</taxon>
        <taxon>Methanobacteriati</taxon>
        <taxon>Methanobacteriota</taxon>
        <taxon>Stenosarchaea group</taxon>
        <taxon>Methanomicrobia</taxon>
        <taxon>Methanomicrobiales</taxon>
        <taxon>Methanomicrobiaceae</taxon>
        <taxon>Methanoculleus</taxon>
    </lineage>
</organism>
<keyword evidence="3" id="KW-1185">Reference proteome</keyword>
<dbReference type="InterPro" id="IPR006674">
    <property type="entry name" value="HD_domain"/>
</dbReference>
<dbReference type="PROSITE" id="PS51831">
    <property type="entry name" value="HD"/>
    <property type="match status" value="1"/>
</dbReference>
<dbReference type="Gene3D" id="1.10.3210.10">
    <property type="entry name" value="Hypothetical protein af1432"/>
    <property type="match status" value="1"/>
</dbReference>
<sequence>MKIIKDPVHGYVEADATTLRLLDSEAVQRLRHVSQLGFANLVYPGANHTRFEHSLGTMHLAGLMCRELDLDDDETKLVTAAALLHDIGHGPFSHVTEPVMEEFTGRSHHEIGHLVGEGAIAGILESEGIDPAEVCAAVSGEHPLASIIHGSLDVDRMDYLMRDAHYTGVPYGTVDAHRLIRCTILTGSGIALHEGGINAAESLLIARTLMRPAVYFHHVSRIATSMFVHALREEVRNVPGTDAWELMRMDDAACMERLKHSSCPIARDLARRVYYRDLYKRALYVGEDRVNAAAFRQDPGPAREREIAIAIAEIAGIPAEEVLVDIPPLPGALSMEVRVRNSHAMLDLEEVSPLINTMNDTRRQQWRLGVYTTQEHRDAVEQAATEILRVKRATKQDKLVVA</sequence>
<dbReference type="Proteomes" id="UP001281203">
    <property type="component" value="Unassembled WGS sequence"/>
</dbReference>
<dbReference type="PANTHER" id="PTHR11373:SF4">
    <property type="entry name" value="DEOXYNUCLEOSIDE TRIPHOSPHATE TRIPHOSPHOHYDROLASE SAMHD1"/>
    <property type="match status" value="1"/>
</dbReference>
<dbReference type="Pfam" id="PF01966">
    <property type="entry name" value="HD"/>
    <property type="match status" value="1"/>
</dbReference>
<dbReference type="SUPFAM" id="SSF109604">
    <property type="entry name" value="HD-domain/PDEase-like"/>
    <property type="match status" value="1"/>
</dbReference>
<gene>
    <name evidence="2" type="ORF">F8E02_01400</name>
</gene>
<dbReference type="PANTHER" id="PTHR11373">
    <property type="entry name" value="DEOXYNUCLEOSIDE TRIPHOSPHATE TRIPHOSPHOHYDROLASE"/>
    <property type="match status" value="1"/>
</dbReference>
<evidence type="ECO:0000313" key="2">
    <source>
        <dbReference type="EMBL" id="MDV2480684.1"/>
    </source>
</evidence>
<dbReference type="Pfam" id="PF19276">
    <property type="entry name" value="HD_assoc_2"/>
    <property type="match status" value="1"/>
</dbReference>
<evidence type="ECO:0000313" key="3">
    <source>
        <dbReference type="Proteomes" id="UP001281203"/>
    </source>
</evidence>
<evidence type="ECO:0000259" key="1">
    <source>
        <dbReference type="PROSITE" id="PS51831"/>
    </source>
</evidence>
<feature type="domain" description="HD" evidence="1">
    <location>
        <begin position="50"/>
        <end position="160"/>
    </location>
</feature>
<dbReference type="RefSeq" id="WP_317063652.1">
    <property type="nucleotide sequence ID" value="NZ_WBKO01000001.1"/>
</dbReference>
<accession>A0ABU3WY10</accession>
<name>A0ABU3WY10_9EURY</name>
<dbReference type="InterPro" id="IPR050135">
    <property type="entry name" value="dGTPase-like"/>
</dbReference>
<dbReference type="EMBL" id="WBKO01000001">
    <property type="protein sequence ID" value="MDV2480684.1"/>
    <property type="molecule type" value="Genomic_DNA"/>
</dbReference>
<comment type="caution">
    <text evidence="2">The sequence shown here is derived from an EMBL/GenBank/DDBJ whole genome shotgun (WGS) entry which is preliminary data.</text>
</comment>
<protein>
    <submittedName>
        <fullName evidence="2">HD domain-containing protein</fullName>
    </submittedName>
</protein>
<reference evidence="2 3" key="1">
    <citation type="submission" date="2019-10" db="EMBL/GenBank/DDBJ databases">
        <title>Isolation and characterization of Methanoculleus sp. Wushi-C6 from a hot spring well.</title>
        <authorList>
            <person name="Chen S.-C."/>
            <person name="Lan Z.-H."/>
            <person name="You Y.-T."/>
            <person name="Lai M.-C."/>
        </authorList>
    </citation>
    <scope>NUCLEOTIDE SEQUENCE [LARGE SCALE GENOMIC DNA]</scope>
    <source>
        <strain evidence="2 3">Wushi-C6</strain>
    </source>
</reference>
<dbReference type="SMART" id="SM00471">
    <property type="entry name" value="HDc"/>
    <property type="match status" value="1"/>
</dbReference>
<dbReference type="CDD" id="cd00077">
    <property type="entry name" value="HDc"/>
    <property type="match status" value="1"/>
</dbReference>